<dbReference type="Gene3D" id="3.30.420.10">
    <property type="entry name" value="Ribonuclease H-like superfamily/Ribonuclease H"/>
    <property type="match status" value="1"/>
</dbReference>
<proteinExistence type="predicted"/>
<sequence>AERYNGIIWKTIQPVLKNKNLPVSHWEDVLNESLHSIRSLFCTATNETPHERMFKFVRRTGNGSVTPPWLTIPGPILLKKKHIRHSKFDPLVQEVSLIEGNHEYAHILCPDGRETTVSTKDLAPLPSIYENGSDLIEAPLPSHEHDCTISKQSSSYC</sequence>
<dbReference type="GO" id="GO:0003676">
    <property type="term" value="F:nucleic acid binding"/>
    <property type="evidence" value="ECO:0007669"/>
    <property type="project" value="InterPro"/>
</dbReference>
<reference evidence="1" key="1">
    <citation type="submission" date="2019-08" db="EMBL/GenBank/DDBJ databases">
        <title>The genome of the North American firefly Photinus pyralis.</title>
        <authorList>
            <consortium name="Photinus pyralis genome working group"/>
            <person name="Fallon T.R."/>
            <person name="Sander Lower S.E."/>
            <person name="Weng J.-K."/>
        </authorList>
    </citation>
    <scope>NUCLEOTIDE SEQUENCE</scope>
    <source>
        <strain evidence="1">TRF0915ILg1</strain>
        <tissue evidence="1">Whole body</tissue>
    </source>
</reference>
<dbReference type="AlphaFoldDB" id="A0A8K0CUH5"/>
<name>A0A8K0CUH5_IGNLU</name>
<evidence type="ECO:0000313" key="2">
    <source>
        <dbReference type="Proteomes" id="UP000801492"/>
    </source>
</evidence>
<organism evidence="1 2">
    <name type="scientific">Ignelater luminosus</name>
    <name type="common">Cucubano</name>
    <name type="synonym">Pyrophorus luminosus</name>
    <dbReference type="NCBI Taxonomy" id="2038154"/>
    <lineage>
        <taxon>Eukaryota</taxon>
        <taxon>Metazoa</taxon>
        <taxon>Ecdysozoa</taxon>
        <taxon>Arthropoda</taxon>
        <taxon>Hexapoda</taxon>
        <taxon>Insecta</taxon>
        <taxon>Pterygota</taxon>
        <taxon>Neoptera</taxon>
        <taxon>Endopterygota</taxon>
        <taxon>Coleoptera</taxon>
        <taxon>Polyphaga</taxon>
        <taxon>Elateriformia</taxon>
        <taxon>Elateroidea</taxon>
        <taxon>Elateridae</taxon>
        <taxon>Agrypninae</taxon>
        <taxon>Pyrophorini</taxon>
        <taxon>Ignelater</taxon>
    </lineage>
</organism>
<accession>A0A8K0CUH5</accession>
<evidence type="ECO:0000313" key="1">
    <source>
        <dbReference type="EMBL" id="KAF2890617.1"/>
    </source>
</evidence>
<protein>
    <recommendedName>
        <fullName evidence="3">Integrase catalytic domain-containing protein</fullName>
    </recommendedName>
</protein>
<evidence type="ECO:0008006" key="3">
    <source>
        <dbReference type="Google" id="ProtNLM"/>
    </source>
</evidence>
<keyword evidence="2" id="KW-1185">Reference proteome</keyword>
<dbReference type="Proteomes" id="UP000801492">
    <property type="component" value="Unassembled WGS sequence"/>
</dbReference>
<feature type="non-terminal residue" evidence="1">
    <location>
        <position position="1"/>
    </location>
</feature>
<comment type="caution">
    <text evidence="1">The sequence shown here is derived from an EMBL/GenBank/DDBJ whole genome shotgun (WGS) entry which is preliminary data.</text>
</comment>
<dbReference type="OrthoDB" id="420169at2759"/>
<dbReference type="InterPro" id="IPR036397">
    <property type="entry name" value="RNaseH_sf"/>
</dbReference>
<gene>
    <name evidence="1" type="ORF">ILUMI_15556</name>
</gene>
<dbReference type="EMBL" id="VTPC01049340">
    <property type="protein sequence ID" value="KAF2890617.1"/>
    <property type="molecule type" value="Genomic_DNA"/>
</dbReference>